<reference evidence="2 3" key="1">
    <citation type="journal article" date="2007" name="Int. J. Syst. Evol. Microbiol.">
        <title>Halomonas saccharevitans sp. nov., Halomonas arcis sp. nov. and Halomonas subterranea sp. nov., halophilic bacteria isolated from hypersaline environments of China.</title>
        <authorList>
            <person name="Xu X.W."/>
            <person name="Wu Y.H."/>
            <person name="Zhou Z."/>
            <person name="Wang C.S."/>
            <person name="Zhou Y.G."/>
            <person name="Zhang H.B."/>
            <person name="Wang Y."/>
            <person name="Wu M."/>
        </authorList>
    </citation>
    <scope>NUCLEOTIDE SEQUENCE [LARGE SCALE GENOMIC DNA]</scope>
    <source>
        <strain evidence="2 3">TBZ3</strain>
    </source>
</reference>
<gene>
    <name evidence="2" type="ORF">FEI13_06860</name>
</gene>
<organism evidence="2 3">
    <name type="scientific">Halomonas urmiana</name>
    <dbReference type="NCBI Taxonomy" id="490901"/>
    <lineage>
        <taxon>Bacteria</taxon>
        <taxon>Pseudomonadati</taxon>
        <taxon>Pseudomonadota</taxon>
        <taxon>Gammaproteobacteria</taxon>
        <taxon>Oceanospirillales</taxon>
        <taxon>Halomonadaceae</taxon>
        <taxon>Halomonas</taxon>
    </lineage>
</organism>
<sequence>MHRRCLSSPWRMGLVHRVDGRSNDRRVERGGRVMNDTPMTQEVEAARAYEALFVPSLFRQWASLLLDRARVATGDRVLDVACGTGILAREAQPRVAPSGLVVGLDAVAGMLEVARELAPEILWRQGDAQQLPFEAEAFDAVLCQFGLMFFIDQPAAIGEMHRVLVPAGRLAVAVFNGLDGNPTYAREVALLERLAGPAAAEALRAPFVLGDAAALEAMAREAGFEDVTVTTRQGIADFPSITSLLEADLRGWLPVMGVHLDEATIQRVLTEAQVELGDVIEPSDRAVFEVSAHLLSGRRG</sequence>
<dbReference type="Gene3D" id="3.40.50.150">
    <property type="entry name" value="Vaccinia Virus protein VP39"/>
    <property type="match status" value="1"/>
</dbReference>
<comment type="caution">
    <text evidence="2">The sequence shown here is derived from an EMBL/GenBank/DDBJ whole genome shotgun (WGS) entry which is preliminary data.</text>
</comment>
<accession>A0A5R8MIZ1</accession>
<dbReference type="EMBL" id="VBUI01000008">
    <property type="protein sequence ID" value="TLF51944.1"/>
    <property type="molecule type" value="Genomic_DNA"/>
</dbReference>
<dbReference type="PANTHER" id="PTHR43591">
    <property type="entry name" value="METHYLTRANSFERASE"/>
    <property type="match status" value="1"/>
</dbReference>
<name>A0A5R8MIZ1_9GAMM</name>
<protein>
    <submittedName>
        <fullName evidence="2">Methyltransferase domain-containing protein</fullName>
    </submittedName>
</protein>
<keyword evidence="2" id="KW-0489">Methyltransferase</keyword>
<dbReference type="Proteomes" id="UP000306973">
    <property type="component" value="Unassembled WGS sequence"/>
</dbReference>
<keyword evidence="2" id="KW-0808">Transferase</keyword>
<dbReference type="SUPFAM" id="SSF53335">
    <property type="entry name" value="S-adenosyl-L-methionine-dependent methyltransferases"/>
    <property type="match status" value="1"/>
</dbReference>
<proteinExistence type="predicted"/>
<dbReference type="InterPro" id="IPR029063">
    <property type="entry name" value="SAM-dependent_MTases_sf"/>
</dbReference>
<dbReference type="Pfam" id="PF13649">
    <property type="entry name" value="Methyltransf_25"/>
    <property type="match status" value="1"/>
</dbReference>
<evidence type="ECO:0000259" key="1">
    <source>
        <dbReference type="Pfam" id="PF13649"/>
    </source>
</evidence>
<keyword evidence="3" id="KW-1185">Reference proteome</keyword>
<dbReference type="GO" id="GO:0032259">
    <property type="term" value="P:methylation"/>
    <property type="evidence" value="ECO:0007669"/>
    <property type="project" value="UniProtKB-KW"/>
</dbReference>
<dbReference type="CDD" id="cd02440">
    <property type="entry name" value="AdoMet_MTases"/>
    <property type="match status" value="1"/>
</dbReference>
<dbReference type="InterPro" id="IPR041698">
    <property type="entry name" value="Methyltransf_25"/>
</dbReference>
<dbReference type="PANTHER" id="PTHR43591:SF24">
    <property type="entry name" value="2-METHOXY-6-POLYPRENYL-1,4-BENZOQUINOL METHYLASE, MITOCHONDRIAL"/>
    <property type="match status" value="1"/>
</dbReference>
<dbReference type="GO" id="GO:0008757">
    <property type="term" value="F:S-adenosylmethionine-dependent methyltransferase activity"/>
    <property type="evidence" value="ECO:0007669"/>
    <property type="project" value="InterPro"/>
</dbReference>
<dbReference type="AlphaFoldDB" id="A0A5R8MIZ1"/>
<evidence type="ECO:0000313" key="3">
    <source>
        <dbReference type="Proteomes" id="UP000306973"/>
    </source>
</evidence>
<feature type="domain" description="Methyltransferase" evidence="1">
    <location>
        <begin position="77"/>
        <end position="168"/>
    </location>
</feature>
<evidence type="ECO:0000313" key="2">
    <source>
        <dbReference type="EMBL" id="TLF51944.1"/>
    </source>
</evidence>